<name>A0A0R3VZM4_TAEAS</name>
<accession>A0A0R3VZM4</accession>
<evidence type="ECO:0000313" key="2">
    <source>
        <dbReference type="EMBL" id="VDK26447.1"/>
    </source>
</evidence>
<reference evidence="4" key="1">
    <citation type="submission" date="2017-02" db="UniProtKB">
        <authorList>
            <consortium name="WormBaseParasite"/>
        </authorList>
    </citation>
    <scope>IDENTIFICATION</scope>
</reference>
<gene>
    <name evidence="2" type="ORF">TASK_LOCUS2868</name>
</gene>
<evidence type="ECO:0000256" key="1">
    <source>
        <dbReference type="SAM" id="MobiDB-lite"/>
    </source>
</evidence>
<protein>
    <submittedName>
        <fullName evidence="4">Zgc:</fullName>
    </submittedName>
</protein>
<dbReference type="EMBL" id="UYRS01003668">
    <property type="protein sequence ID" value="VDK26447.1"/>
    <property type="molecule type" value="Genomic_DNA"/>
</dbReference>
<dbReference type="AlphaFoldDB" id="A0A0R3VZM4"/>
<evidence type="ECO:0000313" key="3">
    <source>
        <dbReference type="Proteomes" id="UP000282613"/>
    </source>
</evidence>
<organism evidence="4">
    <name type="scientific">Taenia asiatica</name>
    <name type="common">Asian tapeworm</name>
    <dbReference type="NCBI Taxonomy" id="60517"/>
    <lineage>
        <taxon>Eukaryota</taxon>
        <taxon>Metazoa</taxon>
        <taxon>Spiralia</taxon>
        <taxon>Lophotrochozoa</taxon>
        <taxon>Platyhelminthes</taxon>
        <taxon>Cestoda</taxon>
        <taxon>Eucestoda</taxon>
        <taxon>Cyclophyllidea</taxon>
        <taxon>Taeniidae</taxon>
        <taxon>Taenia</taxon>
    </lineage>
</organism>
<proteinExistence type="predicted"/>
<evidence type="ECO:0000313" key="4">
    <source>
        <dbReference type="WBParaSite" id="TASK_0000286801-mRNA-1"/>
    </source>
</evidence>
<reference evidence="2 3" key="2">
    <citation type="submission" date="2018-11" db="EMBL/GenBank/DDBJ databases">
        <authorList>
            <consortium name="Pathogen Informatics"/>
        </authorList>
    </citation>
    <scope>NUCLEOTIDE SEQUENCE [LARGE SCALE GENOMIC DNA]</scope>
</reference>
<dbReference type="WBParaSite" id="TASK_0000286801-mRNA-1">
    <property type="protein sequence ID" value="TASK_0000286801-mRNA-1"/>
    <property type="gene ID" value="TASK_0000286801"/>
</dbReference>
<dbReference type="Proteomes" id="UP000282613">
    <property type="component" value="Unassembled WGS sequence"/>
</dbReference>
<feature type="region of interest" description="Disordered" evidence="1">
    <location>
        <begin position="1"/>
        <end position="21"/>
    </location>
</feature>
<keyword evidence="3" id="KW-1185">Reference proteome</keyword>
<sequence>YAEDSVPATTQRIPPPQDKDKSACRDCVIYAVDPRQFSERDIRVTLESLQPHQTLLIAVIVLGEEDESTKMDWLMKFLQDLGGYNSHLLATMPMKWRLFCIKHRDPGYIGWSDLFKWGCYDVFSKRLENGRIDDSARSA</sequence>